<evidence type="ECO:0000313" key="3">
    <source>
        <dbReference type="Proteomes" id="UP000634136"/>
    </source>
</evidence>
<protein>
    <submittedName>
        <fullName evidence="2">Uncharacterized protein</fullName>
    </submittedName>
</protein>
<keyword evidence="3" id="KW-1185">Reference proteome</keyword>
<name>A0A834WZV3_9FABA</name>
<gene>
    <name evidence="2" type="ORF">G2W53_010472</name>
</gene>
<dbReference type="EMBL" id="JAAIUW010000004">
    <property type="protein sequence ID" value="KAF7835613.1"/>
    <property type="molecule type" value="Genomic_DNA"/>
</dbReference>
<feature type="compositionally biased region" description="Polar residues" evidence="1">
    <location>
        <begin position="36"/>
        <end position="49"/>
    </location>
</feature>
<evidence type="ECO:0000313" key="2">
    <source>
        <dbReference type="EMBL" id="KAF7835613.1"/>
    </source>
</evidence>
<dbReference type="AlphaFoldDB" id="A0A834WZV3"/>
<evidence type="ECO:0000256" key="1">
    <source>
        <dbReference type="SAM" id="MobiDB-lite"/>
    </source>
</evidence>
<dbReference type="Proteomes" id="UP000634136">
    <property type="component" value="Unassembled WGS sequence"/>
</dbReference>
<feature type="region of interest" description="Disordered" evidence="1">
    <location>
        <begin position="36"/>
        <end position="78"/>
    </location>
</feature>
<comment type="caution">
    <text evidence="2">The sequence shown here is derived from an EMBL/GenBank/DDBJ whole genome shotgun (WGS) entry which is preliminary data.</text>
</comment>
<sequence>MVPMAYFVQFDHNINQRSHTTNVPGVIKVSHAVATPSNSSVSFDPNLTPTFRMPPSVAKENRKRRKQLSSDRRNGLQHNTCYASSTKDGHRVISKVVTIPQPNFTDENCGRLTRTSTPLQENRKQRKVLMARKRSNNNDKENCDPQFSRQQGEHVSCYYAVCNNRNLVFYM</sequence>
<reference evidence="2" key="1">
    <citation type="submission" date="2020-09" db="EMBL/GenBank/DDBJ databases">
        <title>Genome-Enabled Discovery of Anthraquinone Biosynthesis in Senna tora.</title>
        <authorList>
            <person name="Kang S.-H."/>
            <person name="Pandey R.P."/>
            <person name="Lee C.-M."/>
            <person name="Sim J.-S."/>
            <person name="Jeong J.-T."/>
            <person name="Choi B.-S."/>
            <person name="Jung M."/>
            <person name="Ginzburg D."/>
            <person name="Zhao K."/>
            <person name="Won S.Y."/>
            <person name="Oh T.-J."/>
            <person name="Yu Y."/>
            <person name="Kim N.-H."/>
            <person name="Lee O.R."/>
            <person name="Lee T.-H."/>
            <person name="Bashyal P."/>
            <person name="Kim T.-S."/>
            <person name="Lee W.-H."/>
            <person name="Kawkins C."/>
            <person name="Kim C.-K."/>
            <person name="Kim J.S."/>
            <person name="Ahn B.O."/>
            <person name="Rhee S.Y."/>
            <person name="Sohng J.K."/>
        </authorList>
    </citation>
    <scope>NUCLEOTIDE SEQUENCE</scope>
    <source>
        <tissue evidence="2">Leaf</tissue>
    </source>
</reference>
<accession>A0A834WZV3</accession>
<organism evidence="2 3">
    <name type="scientific">Senna tora</name>
    <dbReference type="NCBI Taxonomy" id="362788"/>
    <lineage>
        <taxon>Eukaryota</taxon>
        <taxon>Viridiplantae</taxon>
        <taxon>Streptophyta</taxon>
        <taxon>Embryophyta</taxon>
        <taxon>Tracheophyta</taxon>
        <taxon>Spermatophyta</taxon>
        <taxon>Magnoliopsida</taxon>
        <taxon>eudicotyledons</taxon>
        <taxon>Gunneridae</taxon>
        <taxon>Pentapetalae</taxon>
        <taxon>rosids</taxon>
        <taxon>fabids</taxon>
        <taxon>Fabales</taxon>
        <taxon>Fabaceae</taxon>
        <taxon>Caesalpinioideae</taxon>
        <taxon>Cassia clade</taxon>
        <taxon>Senna</taxon>
    </lineage>
</organism>
<proteinExistence type="predicted"/>